<gene>
    <name evidence="2" type="ORF">DWX41_00440</name>
</gene>
<organism evidence="2 3">
    <name type="scientific">Hungatella hathewayi</name>
    <dbReference type="NCBI Taxonomy" id="154046"/>
    <lineage>
        <taxon>Bacteria</taxon>
        <taxon>Bacillati</taxon>
        <taxon>Bacillota</taxon>
        <taxon>Clostridia</taxon>
        <taxon>Lachnospirales</taxon>
        <taxon>Lachnospiraceae</taxon>
        <taxon>Hungatella</taxon>
    </lineage>
</organism>
<dbReference type="AlphaFoldDB" id="A0A3E2X1X9"/>
<evidence type="ECO:0000313" key="2">
    <source>
        <dbReference type="EMBL" id="RGC35497.1"/>
    </source>
</evidence>
<accession>A0A3E2X1X9</accession>
<dbReference type="SUPFAM" id="SSF51726">
    <property type="entry name" value="UROD/MetE-like"/>
    <property type="match status" value="1"/>
</dbReference>
<protein>
    <recommendedName>
        <fullName evidence="1">Uroporphyrinogen decarboxylase (URO-D) domain-containing protein</fullName>
    </recommendedName>
</protein>
<dbReference type="InterPro" id="IPR052024">
    <property type="entry name" value="Methanogen_methyltrans"/>
</dbReference>
<sequence>MTVKERILATLRGEPTDALPFVPRLDNWFYAHEETNTLPDEYKHANLREFADDLGVGFHSIVPNFKGWREGGVKDLHVGLGIYDLELSPWIVRFHNVGIAHERKDNGELTVTYDTPRGIIRTKVVYTKEMLREGITLYAHKEHALKEIEDYDALAYIFENAEVIPNYEAFTKYQSEYVGERGVAVALAAMWASAGHYLIKELMGFEDFYLARFDDKEAMDHLVSRMTPFCDKLFDAAINSPAEVVLSGANYDFNFTTPDLIEDYVVPSLKKQSDKAHSLDKFVATHTDGENTMLLDKYVRAGFDIADSICPKPLTNISLQETRDVFQDKITIWGGVPSTALLTANTTDQEFYRIVDETLHAIGKGDHMIMSVADTLPPAADFGRLLYLKKKFEEFGPVTP</sequence>
<evidence type="ECO:0000313" key="3">
    <source>
        <dbReference type="Proteomes" id="UP000261111"/>
    </source>
</evidence>
<evidence type="ECO:0000259" key="1">
    <source>
        <dbReference type="Pfam" id="PF01208"/>
    </source>
</evidence>
<proteinExistence type="predicted"/>
<dbReference type="InterPro" id="IPR000257">
    <property type="entry name" value="Uroporphyrinogen_deCOase"/>
</dbReference>
<dbReference type="Pfam" id="PF01208">
    <property type="entry name" value="URO-D"/>
    <property type="match status" value="1"/>
</dbReference>
<dbReference type="PANTHER" id="PTHR47099">
    <property type="entry name" value="METHYLCOBAMIDE:COM METHYLTRANSFERASE MTBA"/>
    <property type="match status" value="1"/>
</dbReference>
<dbReference type="GO" id="GO:0006779">
    <property type="term" value="P:porphyrin-containing compound biosynthetic process"/>
    <property type="evidence" value="ECO:0007669"/>
    <property type="project" value="InterPro"/>
</dbReference>
<dbReference type="GeneID" id="93336301"/>
<comment type="caution">
    <text evidence="2">The sequence shown here is derived from an EMBL/GenBank/DDBJ whole genome shotgun (WGS) entry which is preliminary data.</text>
</comment>
<feature type="domain" description="Uroporphyrinogen decarboxylase (URO-D)" evidence="1">
    <location>
        <begin position="147"/>
        <end position="382"/>
    </location>
</feature>
<dbReference type="Gene3D" id="3.20.20.210">
    <property type="match status" value="1"/>
</dbReference>
<dbReference type="GO" id="GO:0004853">
    <property type="term" value="F:uroporphyrinogen decarboxylase activity"/>
    <property type="evidence" value="ECO:0007669"/>
    <property type="project" value="InterPro"/>
</dbReference>
<dbReference type="PANTHER" id="PTHR47099:SF1">
    <property type="entry name" value="METHYLCOBAMIDE:COM METHYLTRANSFERASE MTBA"/>
    <property type="match status" value="1"/>
</dbReference>
<dbReference type="InterPro" id="IPR038071">
    <property type="entry name" value="UROD/MetE-like_sf"/>
</dbReference>
<reference evidence="2 3" key="1">
    <citation type="submission" date="2018-08" db="EMBL/GenBank/DDBJ databases">
        <title>A genome reference for cultivated species of the human gut microbiota.</title>
        <authorList>
            <person name="Zou Y."/>
            <person name="Xue W."/>
            <person name="Luo G."/>
        </authorList>
    </citation>
    <scope>NUCLEOTIDE SEQUENCE [LARGE SCALE GENOMIC DNA]</scope>
    <source>
        <strain evidence="2 3">AF19-21</strain>
    </source>
</reference>
<dbReference type="EMBL" id="QVIA01000001">
    <property type="protein sequence ID" value="RGC35497.1"/>
    <property type="molecule type" value="Genomic_DNA"/>
</dbReference>
<dbReference type="Proteomes" id="UP000261111">
    <property type="component" value="Unassembled WGS sequence"/>
</dbReference>
<name>A0A3E2X1X9_9FIRM</name>
<dbReference type="RefSeq" id="WP_025653787.1">
    <property type="nucleotide sequence ID" value="NZ_QVIA01000001.1"/>
</dbReference>